<comment type="caution">
    <text evidence="3">The sequence shown here is derived from an EMBL/GenBank/DDBJ whole genome shotgun (WGS) entry which is preliminary data.</text>
</comment>
<dbReference type="InterPro" id="IPR029058">
    <property type="entry name" value="AB_hydrolase_fold"/>
</dbReference>
<dbReference type="OrthoDB" id="9806180at2"/>
<keyword evidence="1 3" id="KW-0378">Hydrolase</keyword>
<evidence type="ECO:0000256" key="1">
    <source>
        <dbReference type="ARBA" id="ARBA00022801"/>
    </source>
</evidence>
<dbReference type="SUPFAM" id="SSF53474">
    <property type="entry name" value="alpha/beta-Hydrolases"/>
    <property type="match status" value="1"/>
</dbReference>
<dbReference type="PANTHER" id="PTHR48081:SF8">
    <property type="entry name" value="ALPHA_BETA HYDROLASE FOLD-3 DOMAIN-CONTAINING PROTEIN-RELATED"/>
    <property type="match status" value="1"/>
</dbReference>
<evidence type="ECO:0000259" key="2">
    <source>
        <dbReference type="Pfam" id="PF07859"/>
    </source>
</evidence>
<organism evidence="3 4">
    <name type="scientific">Hyphomonas hirschiana VP5</name>
    <dbReference type="NCBI Taxonomy" id="1280951"/>
    <lineage>
        <taxon>Bacteria</taxon>
        <taxon>Pseudomonadati</taxon>
        <taxon>Pseudomonadota</taxon>
        <taxon>Alphaproteobacteria</taxon>
        <taxon>Hyphomonadales</taxon>
        <taxon>Hyphomonadaceae</taxon>
        <taxon>Hyphomonas</taxon>
    </lineage>
</organism>
<dbReference type="Gene3D" id="3.40.50.1820">
    <property type="entry name" value="alpha/beta hydrolase"/>
    <property type="match status" value="1"/>
</dbReference>
<keyword evidence="4" id="KW-1185">Reference proteome</keyword>
<sequence>MTSRPLVDPELIAFIEAFPTVNIGAENLAAVRQSRDAALAQLPPFPASVRVEEVFIPGPKGAPDVRLKLYRKKDGAEGPRPAILHLHGGGYIMGNPEFMGPMCALWADAYDAVVVAPAYRIAPETAFPGNVEDAYAALAWANARAADLGIDTARIAVAGESAGGGLAASLALLVRDRGEYSFCHQQLIFPMIDDRTAVRADLSPMFGEFVWTNASNHFGWASLLGQPPGSPDVSPYAAAARAESLAGLPPTFISTGALDLFTEENLEYARRLMAEGVPVELHVYPGAPHAYMQMAGARVTRAYMRDALSALARGLGVDWKD</sequence>
<dbReference type="InterPro" id="IPR050300">
    <property type="entry name" value="GDXG_lipolytic_enzyme"/>
</dbReference>
<dbReference type="EMBL" id="ARYI01000007">
    <property type="protein sequence ID" value="KCZ93662.1"/>
    <property type="molecule type" value="Genomic_DNA"/>
</dbReference>
<evidence type="ECO:0000313" key="4">
    <source>
        <dbReference type="Proteomes" id="UP000025061"/>
    </source>
</evidence>
<name>A0A059FSS3_9PROT</name>
<evidence type="ECO:0000313" key="3">
    <source>
        <dbReference type="EMBL" id="KCZ93662.1"/>
    </source>
</evidence>
<reference evidence="3 4" key="1">
    <citation type="submission" date="2013-04" db="EMBL/GenBank/DDBJ databases">
        <title>Hyphomonas hirschiana VP5 Genome Sequencing.</title>
        <authorList>
            <person name="Lai Q."/>
            <person name="Shao Z."/>
        </authorList>
    </citation>
    <scope>NUCLEOTIDE SEQUENCE [LARGE SCALE GENOMIC DNA]</scope>
    <source>
        <strain evidence="3 4">VP5</strain>
    </source>
</reference>
<dbReference type="PATRIC" id="fig|1280951.3.peg.1959"/>
<protein>
    <submittedName>
        <fullName evidence="3">Alpha/beta fold family hydrolase</fullName>
    </submittedName>
</protein>
<dbReference type="PANTHER" id="PTHR48081">
    <property type="entry name" value="AB HYDROLASE SUPERFAMILY PROTEIN C4A8.06C"/>
    <property type="match status" value="1"/>
</dbReference>
<accession>A0A059FSS3</accession>
<feature type="domain" description="Alpha/beta hydrolase fold-3" evidence="2">
    <location>
        <begin position="83"/>
        <end position="292"/>
    </location>
</feature>
<dbReference type="Pfam" id="PF07859">
    <property type="entry name" value="Abhydrolase_3"/>
    <property type="match status" value="1"/>
</dbReference>
<dbReference type="InterPro" id="IPR013094">
    <property type="entry name" value="AB_hydrolase_3"/>
</dbReference>
<dbReference type="Proteomes" id="UP000025061">
    <property type="component" value="Unassembled WGS sequence"/>
</dbReference>
<gene>
    <name evidence="3" type="ORF">HHI_09707</name>
</gene>
<dbReference type="AlphaFoldDB" id="A0A059FSS3"/>
<dbReference type="RefSeq" id="WP_011647944.1">
    <property type="nucleotide sequence ID" value="NZ_ARYI01000007.1"/>
</dbReference>
<proteinExistence type="predicted"/>
<dbReference type="GO" id="GO:0016787">
    <property type="term" value="F:hydrolase activity"/>
    <property type="evidence" value="ECO:0007669"/>
    <property type="project" value="UniProtKB-KW"/>
</dbReference>